<evidence type="ECO:0000313" key="1">
    <source>
        <dbReference type="EMBL" id="QGW83197.1"/>
    </source>
</evidence>
<gene>
    <name evidence="1" type="ORF">GOQ09_17160</name>
</gene>
<evidence type="ECO:0000313" key="2">
    <source>
        <dbReference type="Proteomes" id="UP000425817"/>
    </source>
</evidence>
<proteinExistence type="predicted"/>
<organism evidence="1 2">
    <name type="scientific">Variovorax paradoxus</name>
    <dbReference type="NCBI Taxonomy" id="34073"/>
    <lineage>
        <taxon>Bacteria</taxon>
        <taxon>Pseudomonadati</taxon>
        <taxon>Pseudomonadota</taxon>
        <taxon>Betaproteobacteria</taxon>
        <taxon>Burkholderiales</taxon>
        <taxon>Comamonadaceae</taxon>
        <taxon>Variovorax</taxon>
    </lineage>
</organism>
<dbReference type="EMBL" id="CP046622">
    <property type="protein sequence ID" value="QGW83197.1"/>
    <property type="molecule type" value="Genomic_DNA"/>
</dbReference>
<dbReference type="Proteomes" id="UP000425817">
    <property type="component" value="Chromosome"/>
</dbReference>
<protein>
    <submittedName>
        <fullName evidence="1">Uncharacterized protein</fullName>
    </submittedName>
</protein>
<dbReference type="AlphaFoldDB" id="A0A6I6HK72"/>
<accession>A0A6I6HK72</accession>
<dbReference type="RefSeq" id="WP_157614615.1">
    <property type="nucleotide sequence ID" value="NZ_CP046622.1"/>
</dbReference>
<reference evidence="1 2" key="1">
    <citation type="submission" date="2019-12" db="EMBL/GenBank/DDBJ databases">
        <title>Hybrid Genome Assemblies of two High G+C Isolates from Undergraduate Microbiology Courses.</title>
        <authorList>
            <person name="Ne Ville C.J."/>
            <person name="Enright D."/>
            <person name="Hernandez I."/>
            <person name="Dodsworth J."/>
            <person name="Orwin P.M."/>
        </authorList>
    </citation>
    <scope>NUCLEOTIDE SEQUENCE [LARGE SCALE GENOMIC DNA]</scope>
    <source>
        <strain evidence="1 2">CSUSB</strain>
    </source>
</reference>
<name>A0A6I6HK72_VARPD</name>
<sequence length="50" mass="5657">MTFINEFTSPEDVEKYALDQVKKKYEGIGVHVDARCSILPEINTSKGIIE</sequence>